<dbReference type="InParanoid" id="F8AD08"/>
<gene>
    <name evidence="11" type="ordered locus">Thein_2023</name>
</gene>
<evidence type="ECO:0000256" key="9">
    <source>
        <dbReference type="SAM" id="Phobius"/>
    </source>
</evidence>
<evidence type="ECO:0000256" key="5">
    <source>
        <dbReference type="ARBA" id="ARBA00022692"/>
    </source>
</evidence>
<dbReference type="PANTHER" id="PTHR35011">
    <property type="entry name" value="2,3-DIKETO-L-GULONATE TRAP TRANSPORTER SMALL PERMEASE PROTEIN YIAM"/>
    <property type="match status" value="1"/>
</dbReference>
<evidence type="ECO:0000256" key="7">
    <source>
        <dbReference type="ARBA" id="ARBA00023136"/>
    </source>
</evidence>
<reference evidence="12" key="1">
    <citation type="submission" date="2011-04" db="EMBL/GenBank/DDBJ databases">
        <title>The complete genome of Thermodesulfatator indicus DSM 15286.</title>
        <authorList>
            <person name="Lucas S."/>
            <person name="Copeland A."/>
            <person name="Lapidus A."/>
            <person name="Bruce D."/>
            <person name="Goodwin L."/>
            <person name="Pitluck S."/>
            <person name="Peters L."/>
            <person name="Kyrpides N."/>
            <person name="Mavromatis K."/>
            <person name="Pagani I."/>
            <person name="Ivanova N."/>
            <person name="Saunders L."/>
            <person name="Detter J.C."/>
            <person name="Tapia R."/>
            <person name="Han C."/>
            <person name="Land M."/>
            <person name="Hauser L."/>
            <person name="Markowitz V."/>
            <person name="Cheng J.-F."/>
            <person name="Hugenholtz P."/>
            <person name="Woyke T."/>
            <person name="Wu D."/>
            <person name="Spring S."/>
            <person name="Schroeder M."/>
            <person name="Brambilla E."/>
            <person name="Klenk H.-P."/>
            <person name="Eisen J.A."/>
        </authorList>
    </citation>
    <scope>NUCLEOTIDE SEQUENCE [LARGE SCALE GENOMIC DNA]</scope>
    <source>
        <strain evidence="12">DSM 15286 / JCM 11887 / CIR29812</strain>
    </source>
</reference>
<feature type="transmembrane region" description="Helical" evidence="9">
    <location>
        <begin position="55"/>
        <end position="74"/>
    </location>
</feature>
<dbReference type="Proteomes" id="UP000006793">
    <property type="component" value="Chromosome"/>
</dbReference>
<dbReference type="InterPro" id="IPR055348">
    <property type="entry name" value="DctQ"/>
</dbReference>
<evidence type="ECO:0000256" key="1">
    <source>
        <dbReference type="ARBA" id="ARBA00004429"/>
    </source>
</evidence>
<dbReference type="eggNOG" id="COG4665">
    <property type="taxonomic scope" value="Bacteria"/>
</dbReference>
<evidence type="ECO:0000256" key="2">
    <source>
        <dbReference type="ARBA" id="ARBA00022448"/>
    </source>
</evidence>
<dbReference type="KEGG" id="tid:Thein_2023"/>
<dbReference type="HOGENOM" id="CLU_086356_2_2_0"/>
<name>F8AD08_THEID</name>
<keyword evidence="12" id="KW-1185">Reference proteome</keyword>
<comment type="similarity">
    <text evidence="8">Belongs to the TRAP transporter small permease family.</text>
</comment>
<keyword evidence="4" id="KW-0997">Cell inner membrane</keyword>
<evidence type="ECO:0000256" key="3">
    <source>
        <dbReference type="ARBA" id="ARBA00022475"/>
    </source>
</evidence>
<proteinExistence type="inferred from homology"/>
<dbReference type="EMBL" id="CP002683">
    <property type="protein sequence ID" value="AEH45874.1"/>
    <property type="molecule type" value="Genomic_DNA"/>
</dbReference>
<evidence type="ECO:0000259" key="10">
    <source>
        <dbReference type="Pfam" id="PF04290"/>
    </source>
</evidence>
<keyword evidence="6 9" id="KW-1133">Transmembrane helix</keyword>
<keyword evidence="3" id="KW-1003">Cell membrane</keyword>
<feature type="transmembrane region" description="Helical" evidence="9">
    <location>
        <begin position="12"/>
        <end position="35"/>
    </location>
</feature>
<dbReference type="InterPro" id="IPR007387">
    <property type="entry name" value="TRAP_DctQ"/>
</dbReference>
<feature type="transmembrane region" description="Helical" evidence="9">
    <location>
        <begin position="95"/>
        <end position="118"/>
    </location>
</feature>
<evidence type="ECO:0000313" key="11">
    <source>
        <dbReference type="EMBL" id="AEH45874.1"/>
    </source>
</evidence>
<dbReference type="OrthoDB" id="9794346at2"/>
<dbReference type="AlphaFoldDB" id="F8AD08"/>
<keyword evidence="5 9" id="KW-0812">Transmembrane</keyword>
<accession>F8AD08</accession>
<comment type="subcellular location">
    <subcellularLocation>
        <location evidence="1">Cell inner membrane</location>
        <topology evidence="1">Multi-pass membrane protein</topology>
    </subcellularLocation>
</comment>
<evidence type="ECO:0000256" key="6">
    <source>
        <dbReference type="ARBA" id="ARBA00022989"/>
    </source>
</evidence>
<keyword evidence="7 9" id="KW-0472">Membrane</keyword>
<dbReference type="RefSeq" id="WP_013908613.1">
    <property type="nucleotide sequence ID" value="NC_015681.1"/>
</dbReference>
<dbReference type="Pfam" id="PF04290">
    <property type="entry name" value="DctQ"/>
    <property type="match status" value="1"/>
</dbReference>
<feature type="transmembrane region" description="Helical" evidence="9">
    <location>
        <begin position="138"/>
        <end position="157"/>
    </location>
</feature>
<evidence type="ECO:0000256" key="4">
    <source>
        <dbReference type="ARBA" id="ARBA00022519"/>
    </source>
</evidence>
<reference evidence="11 12" key="2">
    <citation type="journal article" date="2012" name="Stand. Genomic Sci.">
        <title>Complete genome sequence of the thermophilic sulfate-reducing ocean bacterium Thermodesulfatator indicus type strain (CIR29812(T)).</title>
        <authorList>
            <person name="Anderson I."/>
            <person name="Saunders E."/>
            <person name="Lapidus A."/>
            <person name="Nolan M."/>
            <person name="Lucas S."/>
            <person name="Tice H."/>
            <person name="Del Rio T.G."/>
            <person name="Cheng J.F."/>
            <person name="Han C."/>
            <person name="Tapia R."/>
            <person name="Goodwin L.A."/>
            <person name="Pitluck S."/>
            <person name="Liolios K."/>
            <person name="Mavromatis K."/>
            <person name="Pagani I."/>
            <person name="Ivanova N."/>
            <person name="Mikhailova N."/>
            <person name="Pati A."/>
            <person name="Chen A."/>
            <person name="Palaniappan K."/>
            <person name="Land M."/>
            <person name="Hauser L."/>
            <person name="Jeffries C.D."/>
            <person name="Chang Y.J."/>
            <person name="Brambilla E.M."/>
            <person name="Rohde M."/>
            <person name="Spring S."/>
            <person name="Goker M."/>
            <person name="Detter J.C."/>
            <person name="Woyke T."/>
            <person name="Bristow J."/>
            <person name="Eisen J.A."/>
            <person name="Markowitz V."/>
            <person name="Hugenholtz P."/>
            <person name="Kyrpides N.C."/>
            <person name="Klenk H.P."/>
        </authorList>
    </citation>
    <scope>NUCLEOTIDE SEQUENCE [LARGE SCALE GENOMIC DNA]</scope>
    <source>
        <strain evidence="12">DSM 15286 / JCM 11887 / CIR29812</strain>
    </source>
</reference>
<organism evidence="11 12">
    <name type="scientific">Thermodesulfatator indicus (strain DSM 15286 / JCM 11887 / CIR29812)</name>
    <dbReference type="NCBI Taxonomy" id="667014"/>
    <lineage>
        <taxon>Bacteria</taxon>
        <taxon>Pseudomonadati</taxon>
        <taxon>Thermodesulfobacteriota</taxon>
        <taxon>Thermodesulfobacteria</taxon>
        <taxon>Thermodesulfobacteriales</taxon>
        <taxon>Thermodesulfatatoraceae</taxon>
        <taxon>Thermodesulfatator</taxon>
    </lineage>
</organism>
<dbReference type="PaxDb" id="667014-Thein_2023"/>
<dbReference type="GO" id="GO:0005886">
    <property type="term" value="C:plasma membrane"/>
    <property type="evidence" value="ECO:0007669"/>
    <property type="project" value="UniProtKB-SubCell"/>
</dbReference>
<evidence type="ECO:0000256" key="8">
    <source>
        <dbReference type="ARBA" id="ARBA00038436"/>
    </source>
</evidence>
<feature type="domain" description="Tripartite ATP-independent periplasmic transporters DctQ component" evidence="10">
    <location>
        <begin position="26"/>
        <end position="162"/>
    </location>
</feature>
<dbReference type="PANTHER" id="PTHR35011:SF4">
    <property type="entry name" value="SLL1102 PROTEIN"/>
    <property type="match status" value="1"/>
</dbReference>
<keyword evidence="2" id="KW-0813">Transport</keyword>
<evidence type="ECO:0000313" key="12">
    <source>
        <dbReference type="Proteomes" id="UP000006793"/>
    </source>
</evidence>
<sequence>MKKIANFIDKITSATGYILNYICLIMILLGFTNAILRKLSQYFGVNLTSNMYFEMQWYLFALIFAYGFSYALLHKEHVKIDIFYNRFSKKTQKRIDFLAGIFFFIPVSLLLCYLTYPMVLKSWVIKESSPDPNGLPRYPLKIAVLLGLFLLVLQSISETIKSWYSLRGEDVS</sequence>
<dbReference type="STRING" id="667014.Thein_2023"/>
<protein>
    <submittedName>
        <fullName evidence="11">Tripartite ATP-independent periplasmic transporter DctQ component</fullName>
    </submittedName>
</protein>